<proteinExistence type="predicted"/>
<dbReference type="EMBL" id="CATQJL010000112">
    <property type="protein sequence ID" value="CAJ0595029.1"/>
    <property type="molecule type" value="Genomic_DNA"/>
</dbReference>
<evidence type="ECO:0000313" key="1">
    <source>
        <dbReference type="EMBL" id="CAJ0595029.1"/>
    </source>
</evidence>
<organism evidence="1 2">
    <name type="scientific">Cylicocyclus nassatus</name>
    <name type="common">Nematode worm</name>
    <dbReference type="NCBI Taxonomy" id="53992"/>
    <lineage>
        <taxon>Eukaryota</taxon>
        <taxon>Metazoa</taxon>
        <taxon>Ecdysozoa</taxon>
        <taxon>Nematoda</taxon>
        <taxon>Chromadorea</taxon>
        <taxon>Rhabditida</taxon>
        <taxon>Rhabditina</taxon>
        <taxon>Rhabditomorpha</taxon>
        <taxon>Strongyloidea</taxon>
        <taxon>Strongylidae</taxon>
        <taxon>Cylicocyclus</taxon>
    </lineage>
</organism>
<dbReference type="AlphaFoldDB" id="A0AA36GMW7"/>
<protein>
    <submittedName>
        <fullName evidence="1">Uncharacterized protein</fullName>
    </submittedName>
</protein>
<name>A0AA36GMW7_CYLNA</name>
<evidence type="ECO:0000313" key="2">
    <source>
        <dbReference type="Proteomes" id="UP001176961"/>
    </source>
</evidence>
<sequence>MIDLEHTSFSCFSRESHSAATIFEILPKVASGNDFFTIICRSRKNIAYAETGLEIVRHEKQNDQLLKGKKREFHELRTSYSLDLNPRVSSWMSEPRLEVVCYSDYLSISISKNARSNSSGPKVSFFVCSFETFYEIH</sequence>
<accession>A0AA36GMW7</accession>
<reference evidence="1" key="1">
    <citation type="submission" date="2023-07" db="EMBL/GenBank/DDBJ databases">
        <authorList>
            <consortium name="CYATHOMIX"/>
        </authorList>
    </citation>
    <scope>NUCLEOTIDE SEQUENCE</scope>
    <source>
        <strain evidence="1">N/A</strain>
    </source>
</reference>
<keyword evidence="2" id="KW-1185">Reference proteome</keyword>
<gene>
    <name evidence="1" type="ORF">CYNAS_LOCUS7012</name>
</gene>
<dbReference type="Proteomes" id="UP001176961">
    <property type="component" value="Unassembled WGS sequence"/>
</dbReference>
<comment type="caution">
    <text evidence="1">The sequence shown here is derived from an EMBL/GenBank/DDBJ whole genome shotgun (WGS) entry which is preliminary data.</text>
</comment>